<dbReference type="InterPro" id="IPR008538">
    <property type="entry name" value="Uma2"/>
</dbReference>
<accession>A0A6S6T174</accession>
<dbReference type="PANTHER" id="PTHR36558:SF1">
    <property type="entry name" value="RESTRICTION ENDONUCLEASE DOMAIN-CONTAINING PROTEIN-RELATED"/>
    <property type="match status" value="1"/>
</dbReference>
<dbReference type="Gene3D" id="3.90.1570.10">
    <property type="entry name" value="tt1808, chain A"/>
    <property type="match status" value="1"/>
</dbReference>
<dbReference type="AlphaFoldDB" id="A0A6S6T174"/>
<dbReference type="SUPFAM" id="SSF52980">
    <property type="entry name" value="Restriction endonuclease-like"/>
    <property type="match status" value="1"/>
</dbReference>
<protein>
    <recommendedName>
        <fullName evidence="1">Putative restriction endonuclease domain-containing protein</fullName>
    </recommendedName>
</protein>
<sequence length="183" mass="21330">MEALKKYDYLPHYTYEDYVQWEGEWELLDGIAYAMAPAPVKKHQKLVLSIGSELLQQTDMCKECEVLMDSDWKVNSENILKPDVAVVCNDKNEKYISKTPEIIFEVISPSTASKDEGLKFHIYANEGVKYYILVYPNDLVAKVYKNDDFNFKKIGEFDAEVLKFDDTKCEVNFNFSAIFDRFR</sequence>
<evidence type="ECO:0000259" key="1">
    <source>
        <dbReference type="Pfam" id="PF05685"/>
    </source>
</evidence>
<dbReference type="Pfam" id="PF05685">
    <property type="entry name" value="Uma2"/>
    <property type="match status" value="1"/>
</dbReference>
<evidence type="ECO:0000313" key="2">
    <source>
        <dbReference type="EMBL" id="CAA6813082.1"/>
    </source>
</evidence>
<name>A0A6S6T174_9BACT</name>
<dbReference type="CDD" id="cd06260">
    <property type="entry name" value="DUF820-like"/>
    <property type="match status" value="1"/>
</dbReference>
<proteinExistence type="predicted"/>
<reference evidence="2" key="1">
    <citation type="submission" date="2020-01" db="EMBL/GenBank/DDBJ databases">
        <authorList>
            <person name="Meier V. D."/>
            <person name="Meier V D."/>
        </authorList>
    </citation>
    <scope>NUCLEOTIDE SEQUENCE</scope>
    <source>
        <strain evidence="2">HLG_WM_MAG_01</strain>
    </source>
</reference>
<gene>
    <name evidence="2" type="ORF">HELGO_WM358</name>
</gene>
<dbReference type="InterPro" id="IPR011335">
    <property type="entry name" value="Restrct_endonuc-II-like"/>
</dbReference>
<organism evidence="2">
    <name type="scientific">uncultured Sulfurovum sp</name>
    <dbReference type="NCBI Taxonomy" id="269237"/>
    <lineage>
        <taxon>Bacteria</taxon>
        <taxon>Pseudomonadati</taxon>
        <taxon>Campylobacterota</taxon>
        <taxon>Epsilonproteobacteria</taxon>
        <taxon>Campylobacterales</taxon>
        <taxon>Sulfurovaceae</taxon>
        <taxon>Sulfurovum</taxon>
        <taxon>environmental samples</taxon>
    </lineage>
</organism>
<dbReference type="InterPro" id="IPR012296">
    <property type="entry name" value="Nuclease_put_TT1808"/>
</dbReference>
<dbReference type="EMBL" id="CACVAS010000058">
    <property type="protein sequence ID" value="CAA6813082.1"/>
    <property type="molecule type" value="Genomic_DNA"/>
</dbReference>
<feature type="domain" description="Putative restriction endonuclease" evidence="1">
    <location>
        <begin position="16"/>
        <end position="147"/>
    </location>
</feature>
<dbReference type="PANTHER" id="PTHR36558">
    <property type="entry name" value="GLR1098 PROTEIN"/>
    <property type="match status" value="1"/>
</dbReference>